<dbReference type="InParanoid" id="A0A1C7NF38"/>
<proteinExistence type="predicted"/>
<gene>
    <name evidence="1" type="ORF">A0J61_04780</name>
</gene>
<keyword evidence="2" id="KW-1185">Reference proteome</keyword>
<reference evidence="1 2" key="1">
    <citation type="submission" date="2016-03" db="EMBL/GenBank/DDBJ databases">
        <title>Choanephora cucurbitarum.</title>
        <authorList>
            <person name="Min B."/>
            <person name="Park H."/>
            <person name="Park J.-H."/>
            <person name="Shin H.-D."/>
            <person name="Choi I.-G."/>
        </authorList>
    </citation>
    <scope>NUCLEOTIDE SEQUENCE [LARGE SCALE GENOMIC DNA]</scope>
    <source>
        <strain evidence="1 2">KUS-F28377</strain>
    </source>
</reference>
<protein>
    <submittedName>
        <fullName evidence="1">Uncharacterized protein</fullName>
    </submittedName>
</protein>
<dbReference type="AlphaFoldDB" id="A0A1C7NF38"/>
<evidence type="ECO:0000313" key="2">
    <source>
        <dbReference type="Proteomes" id="UP000093000"/>
    </source>
</evidence>
<name>A0A1C7NF38_9FUNG</name>
<comment type="caution">
    <text evidence="1">The sequence shown here is derived from an EMBL/GenBank/DDBJ whole genome shotgun (WGS) entry which is preliminary data.</text>
</comment>
<evidence type="ECO:0000313" key="1">
    <source>
        <dbReference type="EMBL" id="OBZ87176.1"/>
    </source>
</evidence>
<sequence>MSFGIKLNCIIQSLNPTQEAHVDYTKAYFVKITPIKPCFFKSRVRVDMCITLEVKANMDTSPD</sequence>
<accession>A0A1C7NF38</accession>
<dbReference type="Proteomes" id="UP000093000">
    <property type="component" value="Unassembled WGS sequence"/>
</dbReference>
<dbReference type="EMBL" id="LUGH01000241">
    <property type="protein sequence ID" value="OBZ87176.1"/>
    <property type="molecule type" value="Genomic_DNA"/>
</dbReference>
<organism evidence="1 2">
    <name type="scientific">Choanephora cucurbitarum</name>
    <dbReference type="NCBI Taxonomy" id="101091"/>
    <lineage>
        <taxon>Eukaryota</taxon>
        <taxon>Fungi</taxon>
        <taxon>Fungi incertae sedis</taxon>
        <taxon>Mucoromycota</taxon>
        <taxon>Mucoromycotina</taxon>
        <taxon>Mucoromycetes</taxon>
        <taxon>Mucorales</taxon>
        <taxon>Mucorineae</taxon>
        <taxon>Choanephoraceae</taxon>
        <taxon>Choanephoroideae</taxon>
        <taxon>Choanephora</taxon>
    </lineage>
</organism>